<proteinExistence type="predicted"/>
<comment type="caution">
    <text evidence="1">The sequence shown here is derived from an EMBL/GenBank/DDBJ whole genome shotgun (WGS) entry which is preliminary data.</text>
</comment>
<accession>A0ACC1T6I7</accession>
<evidence type="ECO:0000313" key="1">
    <source>
        <dbReference type="EMBL" id="KAJ3554505.1"/>
    </source>
</evidence>
<dbReference type="Proteomes" id="UP001148662">
    <property type="component" value="Unassembled WGS sequence"/>
</dbReference>
<reference evidence="1" key="1">
    <citation type="submission" date="2022-07" db="EMBL/GenBank/DDBJ databases">
        <title>Genome Sequence of Phlebia brevispora.</title>
        <authorList>
            <person name="Buettner E."/>
        </authorList>
    </citation>
    <scope>NUCLEOTIDE SEQUENCE</scope>
    <source>
        <strain evidence="1">MPL23</strain>
    </source>
</reference>
<organism evidence="1 2">
    <name type="scientific">Phlebia brevispora</name>
    <dbReference type="NCBI Taxonomy" id="194682"/>
    <lineage>
        <taxon>Eukaryota</taxon>
        <taxon>Fungi</taxon>
        <taxon>Dikarya</taxon>
        <taxon>Basidiomycota</taxon>
        <taxon>Agaricomycotina</taxon>
        <taxon>Agaricomycetes</taxon>
        <taxon>Polyporales</taxon>
        <taxon>Meruliaceae</taxon>
        <taxon>Phlebia</taxon>
    </lineage>
</organism>
<sequence length="981" mass="108186">MADVAAGARIPDVLKGAWSKWKELGALLDHCGDVIRQVALYCQTYTQDANDMTGGLSAIESAVESLRDVVITVSEKGFLWSLVNASTLDDRIGECEQSLERAYVGVNEMGQKYRQQQLNRARTIDQQDFSIILASSTDGHDLLRKIQRRETTPRREEEIVVALRKHNQGVRGSNPRAEDEFIHKSSEILSQLYNVNGNAAIESFTISSLEVEIDTGALLGSGAFSQVFKGLWAGTRVAVKQIRSAPGWALSASERQKFRHEVKIWSQLRHPNILPLYGACLEAEFPFLLTLYCGFGTVRQYLNVHTNADRMKFSREVTGALAYLHAQGIVHADVKTENILIYEDGRALLSDFGLALKLQQYCSTLSYSENMDVRRGTFRYMAPEVLQGASPGREADVYSLALTIWEIFSDGECPYERYIDHTLLVNGVAFNHYREARPRRMTEDRVWVVVQRSWAPDPATRPTAKAVQDALEVSISEIVHPTDRPVHSDQTPSEVDACPITASNGLDQTVSNSATAFVATRDDLETGTKGIAEEWSQQTITPRSLYNLAPALMDASISFSGSNDISLLTDVMSEEEQVLAADAVNGTPHSLDLPPVSPCQDAPYTEGVQIVEMGSLGVMKQFELLAHPEERTQWTSLPQSLTAETGSSRSTKQPGLSMQPPERIQPANSSQSLTAETGSFGSTKQPELPAQLPERTQRTNSPQSLTAETHSFEFTKQPSLSAEPEERMQQTSLPESLAASTRSSVSTKEPELSAQLPKRTQHATPSQSLTAEPGSSKSAKQPGLSVQPEERTQQISSPEWLTVTRGKFQYTEQPKLSARRAQRTQRANLPHPLAAETGSFEFTEQPSLSAEPEERTQQTSLPQSLATSTRSSGSAKQPELSTLLPERTQRTNSSESLTAETGSLKSAKQPGLSVQPEERTQQTSSSERPTVTTGKFRYTERPKLSTRRARRTQRANLPQSLAAEMDSSESTKQPTLSAQPE</sequence>
<evidence type="ECO:0000313" key="2">
    <source>
        <dbReference type="Proteomes" id="UP001148662"/>
    </source>
</evidence>
<gene>
    <name evidence="1" type="ORF">NM688_g3072</name>
</gene>
<dbReference type="EMBL" id="JANHOG010000424">
    <property type="protein sequence ID" value="KAJ3554505.1"/>
    <property type="molecule type" value="Genomic_DNA"/>
</dbReference>
<protein>
    <submittedName>
        <fullName evidence="1">Uncharacterized protein</fullName>
    </submittedName>
</protein>
<name>A0ACC1T6I7_9APHY</name>
<keyword evidence="2" id="KW-1185">Reference proteome</keyword>